<reference evidence="9" key="1">
    <citation type="submission" date="2021-12" db="EMBL/GenBank/DDBJ databases">
        <authorList>
            <person name="King R."/>
        </authorList>
    </citation>
    <scope>NUCLEOTIDE SEQUENCE</scope>
</reference>
<dbReference type="PANTHER" id="PTHR10926:SF0">
    <property type="entry name" value="CDC50, ISOFORM A"/>
    <property type="match status" value="1"/>
</dbReference>
<evidence type="ECO:0000256" key="6">
    <source>
        <dbReference type="PIRNR" id="PIRNR015840"/>
    </source>
</evidence>
<evidence type="ECO:0000256" key="5">
    <source>
        <dbReference type="ARBA" id="ARBA00023136"/>
    </source>
</evidence>
<dbReference type="GO" id="GO:0005783">
    <property type="term" value="C:endoplasmic reticulum"/>
    <property type="evidence" value="ECO:0007669"/>
    <property type="project" value="TreeGrafter"/>
</dbReference>
<evidence type="ECO:0000256" key="2">
    <source>
        <dbReference type="ARBA" id="ARBA00009457"/>
    </source>
</evidence>
<evidence type="ECO:0000256" key="1">
    <source>
        <dbReference type="ARBA" id="ARBA00004141"/>
    </source>
</evidence>
<accession>A0A9P0A2V3</accession>
<evidence type="ECO:0000313" key="10">
    <source>
        <dbReference type="Proteomes" id="UP001152759"/>
    </source>
</evidence>
<evidence type="ECO:0000256" key="4">
    <source>
        <dbReference type="ARBA" id="ARBA00022989"/>
    </source>
</evidence>
<dbReference type="AlphaFoldDB" id="A0A9P0A2V3"/>
<dbReference type="GO" id="GO:0005794">
    <property type="term" value="C:Golgi apparatus"/>
    <property type="evidence" value="ECO:0007669"/>
    <property type="project" value="TreeGrafter"/>
</dbReference>
<keyword evidence="5 6" id="KW-0472">Membrane</keyword>
<sequence length="359" mass="40183">MDQPSTSARVPDTPGRSKRPFANKFKQQRLPAWQPILTASSVLPTFFAIGVVFIPIGVGLLHLSQSVQEKVIDYTYCTDIVSGKKCSDIVTNSSGATCQCKVPFTLDDLFRTNVYIYYGLSNYYQNHRRYVKSRDDFQLLGKLSSEPSSDCEPYAYTKDGKKPIAPCGAIANSLFNDELSLFSKTLNASVPLLRTGIAWPSDKEYKFKNPPGDLKTAFSQFAKPKDWKKNVWELDPLIPENNGLQNEDFIVWMRTAALPTFRKLYRRVDHSAKDFNGGLPQGDYELIVKYSYQVTSFKGTKSLIISNTSMLGGKNPFLGIAYITVGCICIFLGVVFLFIHIKFGKKSADVINISPSTSY</sequence>
<name>A0A9P0A2V3_BEMTA</name>
<feature type="transmembrane region" description="Helical" evidence="8">
    <location>
        <begin position="317"/>
        <end position="339"/>
    </location>
</feature>
<feature type="region of interest" description="Disordered" evidence="7">
    <location>
        <begin position="1"/>
        <end position="20"/>
    </location>
</feature>
<protein>
    <recommendedName>
        <fullName evidence="11">Cell cycle control protein 50A</fullName>
    </recommendedName>
</protein>
<evidence type="ECO:0000256" key="7">
    <source>
        <dbReference type="SAM" id="MobiDB-lite"/>
    </source>
</evidence>
<proteinExistence type="inferred from homology"/>
<dbReference type="PIRSF" id="PIRSF015840">
    <property type="entry name" value="DUF284_TM_euk"/>
    <property type="match status" value="1"/>
</dbReference>
<evidence type="ECO:0008006" key="11">
    <source>
        <dbReference type="Google" id="ProtNLM"/>
    </source>
</evidence>
<keyword evidence="10" id="KW-1185">Reference proteome</keyword>
<comment type="subcellular location">
    <subcellularLocation>
        <location evidence="1">Membrane</location>
        <topology evidence="1">Multi-pass membrane protein</topology>
    </subcellularLocation>
</comment>
<dbReference type="KEGG" id="btab:109037928"/>
<evidence type="ECO:0000256" key="3">
    <source>
        <dbReference type="ARBA" id="ARBA00022692"/>
    </source>
</evidence>
<dbReference type="PANTHER" id="PTHR10926">
    <property type="entry name" value="CELL CYCLE CONTROL PROTEIN 50"/>
    <property type="match status" value="1"/>
</dbReference>
<feature type="transmembrane region" description="Helical" evidence="8">
    <location>
        <begin position="36"/>
        <end position="61"/>
    </location>
</feature>
<dbReference type="EMBL" id="OU963871">
    <property type="protein sequence ID" value="CAH0383238.1"/>
    <property type="molecule type" value="Genomic_DNA"/>
</dbReference>
<dbReference type="GO" id="GO:0005886">
    <property type="term" value="C:plasma membrane"/>
    <property type="evidence" value="ECO:0007669"/>
    <property type="project" value="TreeGrafter"/>
</dbReference>
<organism evidence="9 10">
    <name type="scientific">Bemisia tabaci</name>
    <name type="common">Sweetpotato whitefly</name>
    <name type="synonym">Aleurodes tabaci</name>
    <dbReference type="NCBI Taxonomy" id="7038"/>
    <lineage>
        <taxon>Eukaryota</taxon>
        <taxon>Metazoa</taxon>
        <taxon>Ecdysozoa</taxon>
        <taxon>Arthropoda</taxon>
        <taxon>Hexapoda</taxon>
        <taxon>Insecta</taxon>
        <taxon>Pterygota</taxon>
        <taxon>Neoptera</taxon>
        <taxon>Paraneoptera</taxon>
        <taxon>Hemiptera</taxon>
        <taxon>Sternorrhyncha</taxon>
        <taxon>Aleyrodoidea</taxon>
        <taxon>Aleyrodidae</taxon>
        <taxon>Aleyrodinae</taxon>
        <taxon>Bemisia</taxon>
    </lineage>
</organism>
<evidence type="ECO:0000313" key="9">
    <source>
        <dbReference type="EMBL" id="CAH0383238.1"/>
    </source>
</evidence>
<keyword evidence="3 8" id="KW-0812">Transmembrane</keyword>
<dbReference type="Pfam" id="PF03381">
    <property type="entry name" value="CDC50"/>
    <property type="match status" value="1"/>
</dbReference>
<keyword evidence="4 8" id="KW-1133">Transmembrane helix</keyword>
<evidence type="ECO:0000256" key="8">
    <source>
        <dbReference type="SAM" id="Phobius"/>
    </source>
</evidence>
<comment type="similarity">
    <text evidence="2 6">Belongs to the CDC50/LEM3 family.</text>
</comment>
<dbReference type="InterPro" id="IPR005045">
    <property type="entry name" value="CDC50/LEM3_fam"/>
</dbReference>
<gene>
    <name evidence="9" type="ORF">BEMITA_LOCUS2701</name>
</gene>
<dbReference type="Proteomes" id="UP001152759">
    <property type="component" value="Chromosome 10"/>
</dbReference>